<protein>
    <submittedName>
        <fullName evidence="1">Uncharacterized protein</fullName>
    </submittedName>
</protein>
<name>X1S1B7_9ZZZZ</name>
<gene>
    <name evidence="1" type="ORF">S12H4_12896</name>
</gene>
<proteinExistence type="predicted"/>
<sequence>MKFVKTLLIIGILLTFVGCATEEKEGTSSQGVITLSEEGGEVTQA</sequence>
<accession>X1S1B7</accession>
<evidence type="ECO:0000313" key="1">
    <source>
        <dbReference type="EMBL" id="GAI86678.1"/>
    </source>
</evidence>
<feature type="non-terminal residue" evidence="1">
    <location>
        <position position="45"/>
    </location>
</feature>
<organism evidence="1">
    <name type="scientific">marine sediment metagenome</name>
    <dbReference type="NCBI Taxonomy" id="412755"/>
    <lineage>
        <taxon>unclassified sequences</taxon>
        <taxon>metagenomes</taxon>
        <taxon>ecological metagenomes</taxon>
    </lineage>
</organism>
<comment type="caution">
    <text evidence="1">The sequence shown here is derived from an EMBL/GenBank/DDBJ whole genome shotgun (WGS) entry which is preliminary data.</text>
</comment>
<dbReference type="PROSITE" id="PS51257">
    <property type="entry name" value="PROKAR_LIPOPROTEIN"/>
    <property type="match status" value="1"/>
</dbReference>
<dbReference type="EMBL" id="BARW01006151">
    <property type="protein sequence ID" value="GAI86678.1"/>
    <property type="molecule type" value="Genomic_DNA"/>
</dbReference>
<dbReference type="AlphaFoldDB" id="X1S1B7"/>
<reference evidence="1" key="1">
    <citation type="journal article" date="2014" name="Front. Microbiol.">
        <title>High frequency of phylogenetically diverse reductive dehalogenase-homologous genes in deep subseafloor sedimentary metagenomes.</title>
        <authorList>
            <person name="Kawai M."/>
            <person name="Futagami T."/>
            <person name="Toyoda A."/>
            <person name="Takaki Y."/>
            <person name="Nishi S."/>
            <person name="Hori S."/>
            <person name="Arai W."/>
            <person name="Tsubouchi T."/>
            <person name="Morono Y."/>
            <person name="Uchiyama I."/>
            <person name="Ito T."/>
            <person name="Fujiyama A."/>
            <person name="Inagaki F."/>
            <person name="Takami H."/>
        </authorList>
    </citation>
    <scope>NUCLEOTIDE SEQUENCE</scope>
    <source>
        <strain evidence="1">Expedition CK06-06</strain>
    </source>
</reference>